<evidence type="ECO:0000313" key="1">
    <source>
        <dbReference type="EMBL" id="KAJ8127605.1"/>
    </source>
</evidence>
<protein>
    <submittedName>
        <fullName evidence="1">Uncharacterized protein</fullName>
    </submittedName>
</protein>
<sequence>MSEQRTHDGLVLVDTRAPYEVLKFPTISPEGNEIMIHVKWTASTPLDLHQADGSLLVEYPMQTGSTGVGTVVEVGPDVKHFKFGDVVFGFAPPGPKRSTHQEYSVAPEWMYGKIPEGLSLEEAATVPANLVTAFNTIATDLKLPTPWPKPDGYQPPRADERILIWGAASSVGLYTIQVLKYYGYRHIVATASPKHHTYLKELGASEVYDYRRPTVVDELLRGAQGSEGPAFPLIVDCIGSQEGTLAPISKVAQGGSTVAVMLPVILKHARKDTAPEYSMDATASVVWARGVNVAGVRTHFYFRNEMFREKLQTEIIPTLLAQGIVQPNRYRVIEGATLLERAKRALDVMREGGVDPIPLDVTFQTEIH</sequence>
<accession>A0ACC2JJH4</accession>
<keyword evidence="2" id="KW-1185">Reference proteome</keyword>
<reference evidence="1" key="1">
    <citation type="submission" date="2022-12" db="EMBL/GenBank/DDBJ databases">
        <title>Genome Sequence of Lasiodiplodia mahajangana.</title>
        <authorList>
            <person name="Buettner E."/>
        </authorList>
    </citation>
    <scope>NUCLEOTIDE SEQUENCE</scope>
    <source>
        <strain evidence="1">VT137</strain>
    </source>
</reference>
<dbReference type="EMBL" id="JAPUUL010001364">
    <property type="protein sequence ID" value="KAJ8127605.1"/>
    <property type="molecule type" value="Genomic_DNA"/>
</dbReference>
<gene>
    <name evidence="1" type="ORF">O1611_g6030</name>
</gene>
<comment type="caution">
    <text evidence="1">The sequence shown here is derived from an EMBL/GenBank/DDBJ whole genome shotgun (WGS) entry which is preliminary data.</text>
</comment>
<proteinExistence type="predicted"/>
<dbReference type="Proteomes" id="UP001153332">
    <property type="component" value="Unassembled WGS sequence"/>
</dbReference>
<evidence type="ECO:0000313" key="2">
    <source>
        <dbReference type="Proteomes" id="UP001153332"/>
    </source>
</evidence>
<organism evidence="1 2">
    <name type="scientific">Lasiodiplodia mahajangana</name>
    <dbReference type="NCBI Taxonomy" id="1108764"/>
    <lineage>
        <taxon>Eukaryota</taxon>
        <taxon>Fungi</taxon>
        <taxon>Dikarya</taxon>
        <taxon>Ascomycota</taxon>
        <taxon>Pezizomycotina</taxon>
        <taxon>Dothideomycetes</taxon>
        <taxon>Dothideomycetes incertae sedis</taxon>
        <taxon>Botryosphaeriales</taxon>
        <taxon>Botryosphaeriaceae</taxon>
        <taxon>Lasiodiplodia</taxon>
    </lineage>
</organism>
<name>A0ACC2JJH4_9PEZI</name>